<evidence type="ECO:0000313" key="2">
    <source>
        <dbReference type="Proteomes" id="UP001178461"/>
    </source>
</evidence>
<accession>A0AA35PEZ2</accession>
<dbReference type="SUPFAM" id="SSF50630">
    <property type="entry name" value="Acid proteases"/>
    <property type="match status" value="1"/>
</dbReference>
<protein>
    <submittedName>
        <fullName evidence="1">Uncharacterized protein</fullName>
    </submittedName>
</protein>
<evidence type="ECO:0000313" key="1">
    <source>
        <dbReference type="EMBL" id="CAI5782903.1"/>
    </source>
</evidence>
<sequence>MLPAPGNKKASARYANKDCHTLTNCRCSAELTVGRASGSEHRKIYVTVTIEGKPCDMEVDTGPAMSIVSWSTIKSSAPCGGEPPTLP</sequence>
<gene>
    <name evidence="1" type="ORF">PODLI_1B014653</name>
</gene>
<proteinExistence type="predicted"/>
<reference evidence="1" key="1">
    <citation type="submission" date="2022-12" db="EMBL/GenBank/DDBJ databases">
        <authorList>
            <person name="Alioto T."/>
            <person name="Alioto T."/>
            <person name="Gomez Garrido J."/>
        </authorList>
    </citation>
    <scope>NUCLEOTIDE SEQUENCE</scope>
</reference>
<dbReference type="Proteomes" id="UP001178461">
    <property type="component" value="Chromosome 8"/>
</dbReference>
<dbReference type="AlphaFoldDB" id="A0AA35PEZ2"/>
<dbReference type="EMBL" id="OX395133">
    <property type="protein sequence ID" value="CAI5782903.1"/>
    <property type="molecule type" value="Genomic_DNA"/>
</dbReference>
<dbReference type="InterPro" id="IPR021109">
    <property type="entry name" value="Peptidase_aspartic_dom_sf"/>
</dbReference>
<name>A0AA35PEZ2_9SAUR</name>
<organism evidence="1 2">
    <name type="scientific">Podarcis lilfordi</name>
    <name type="common">Lilford's wall lizard</name>
    <dbReference type="NCBI Taxonomy" id="74358"/>
    <lineage>
        <taxon>Eukaryota</taxon>
        <taxon>Metazoa</taxon>
        <taxon>Chordata</taxon>
        <taxon>Craniata</taxon>
        <taxon>Vertebrata</taxon>
        <taxon>Euteleostomi</taxon>
        <taxon>Lepidosauria</taxon>
        <taxon>Squamata</taxon>
        <taxon>Bifurcata</taxon>
        <taxon>Unidentata</taxon>
        <taxon>Episquamata</taxon>
        <taxon>Laterata</taxon>
        <taxon>Lacertibaenia</taxon>
        <taxon>Lacertidae</taxon>
        <taxon>Podarcis</taxon>
    </lineage>
</organism>
<keyword evidence="2" id="KW-1185">Reference proteome</keyword>